<evidence type="ECO:0000256" key="1">
    <source>
        <dbReference type="SAM" id="MobiDB-lite"/>
    </source>
</evidence>
<accession>A0AAU9K2H9</accession>
<organism evidence="2 3">
    <name type="scientific">Blepharisma stoltei</name>
    <dbReference type="NCBI Taxonomy" id="1481888"/>
    <lineage>
        <taxon>Eukaryota</taxon>
        <taxon>Sar</taxon>
        <taxon>Alveolata</taxon>
        <taxon>Ciliophora</taxon>
        <taxon>Postciliodesmatophora</taxon>
        <taxon>Heterotrichea</taxon>
        <taxon>Heterotrichida</taxon>
        <taxon>Blepharismidae</taxon>
        <taxon>Blepharisma</taxon>
    </lineage>
</organism>
<comment type="caution">
    <text evidence="2">The sequence shown here is derived from an EMBL/GenBank/DDBJ whole genome shotgun (WGS) entry which is preliminary data.</text>
</comment>
<dbReference type="Proteomes" id="UP001162131">
    <property type="component" value="Unassembled WGS sequence"/>
</dbReference>
<dbReference type="EMBL" id="CAJZBQ010000053">
    <property type="protein sequence ID" value="CAG9331133.1"/>
    <property type="molecule type" value="Genomic_DNA"/>
</dbReference>
<keyword evidence="3" id="KW-1185">Reference proteome</keyword>
<evidence type="ECO:0000313" key="3">
    <source>
        <dbReference type="Proteomes" id="UP001162131"/>
    </source>
</evidence>
<feature type="region of interest" description="Disordered" evidence="1">
    <location>
        <begin position="1"/>
        <end position="92"/>
    </location>
</feature>
<proteinExistence type="predicted"/>
<dbReference type="AlphaFoldDB" id="A0AAU9K2H9"/>
<evidence type="ECO:0000313" key="2">
    <source>
        <dbReference type="EMBL" id="CAG9331133.1"/>
    </source>
</evidence>
<protein>
    <submittedName>
        <fullName evidence="2">Uncharacterized protein</fullName>
    </submittedName>
</protein>
<gene>
    <name evidence="2" type="ORF">BSTOLATCC_MIC53212</name>
</gene>
<reference evidence="2" key="1">
    <citation type="submission" date="2021-09" db="EMBL/GenBank/DDBJ databases">
        <authorList>
            <consortium name="AG Swart"/>
            <person name="Singh M."/>
            <person name="Singh A."/>
            <person name="Seah K."/>
            <person name="Emmerich C."/>
        </authorList>
    </citation>
    <scope>NUCLEOTIDE SEQUENCE</scope>
    <source>
        <strain evidence="2">ATCC30299</strain>
    </source>
</reference>
<sequence>MYRTNTKTPLANPAPQDSLNHKKSSSTESPYDEDSSPDPPLLKTKSNIDKSLRSLLPPISPKNYRKATTLQIEVPQRTVKQPTKSYPSSATENNKITRSKITMIDDFGLLNHEDLDSDAQTYHPYTTRRRSVVISDFWGKKTTQAVLQSPELKDAVRYMKHKRFVDDLTLRSTIASNSSPRHMDENINLKLMAYNAKGSSTPTLSPFSVKTPEFVIKNEQDMKRSKELKMLNEIMKDCDELHTDIQSLSENRRKSFPIIPHKLTAGEKKRIKYNKKLLM</sequence>
<feature type="compositionally biased region" description="Polar residues" evidence="1">
    <location>
        <begin position="78"/>
        <end position="92"/>
    </location>
</feature>
<name>A0AAU9K2H9_9CILI</name>